<dbReference type="InterPro" id="IPR000524">
    <property type="entry name" value="Tscrpt_reg_HTH_GntR"/>
</dbReference>
<keyword evidence="1" id="KW-0805">Transcription regulation</keyword>
<protein>
    <recommendedName>
        <fullName evidence="4">HTH gntR-type domain-containing protein</fullName>
    </recommendedName>
</protein>
<evidence type="ECO:0000313" key="6">
    <source>
        <dbReference type="Proteomes" id="UP000175971"/>
    </source>
</evidence>
<keyword evidence="3" id="KW-0804">Transcription</keyword>
<evidence type="ECO:0000256" key="1">
    <source>
        <dbReference type="ARBA" id="ARBA00023015"/>
    </source>
</evidence>
<accession>A0A1E7LJ86</accession>
<proteinExistence type="predicted"/>
<dbReference type="SUPFAM" id="SSF64288">
    <property type="entry name" value="Chorismate lyase-like"/>
    <property type="match status" value="1"/>
</dbReference>
<dbReference type="OrthoDB" id="4202799at2"/>
<gene>
    <name evidence="5" type="ORF">AN221_32140</name>
</gene>
<dbReference type="GO" id="GO:0003677">
    <property type="term" value="F:DNA binding"/>
    <property type="evidence" value="ECO:0007669"/>
    <property type="project" value="UniProtKB-KW"/>
</dbReference>
<dbReference type="SMART" id="SM00345">
    <property type="entry name" value="HTH_GNTR"/>
    <property type="match status" value="1"/>
</dbReference>
<feature type="domain" description="HTH gntR-type" evidence="4">
    <location>
        <begin position="3"/>
        <end position="71"/>
    </location>
</feature>
<evidence type="ECO:0000256" key="3">
    <source>
        <dbReference type="ARBA" id="ARBA00023163"/>
    </source>
</evidence>
<dbReference type="Pfam" id="PF00392">
    <property type="entry name" value="GntR"/>
    <property type="match status" value="1"/>
</dbReference>
<evidence type="ECO:0000259" key="4">
    <source>
        <dbReference type="PROSITE" id="PS50949"/>
    </source>
</evidence>
<dbReference type="PANTHER" id="PTHR44846:SF17">
    <property type="entry name" value="GNTR-FAMILY TRANSCRIPTIONAL REGULATOR"/>
    <property type="match status" value="1"/>
</dbReference>
<keyword evidence="2" id="KW-0238">DNA-binding</keyword>
<name>A0A1E7LJ86_9ACTN</name>
<dbReference type="Proteomes" id="UP000175971">
    <property type="component" value="Unassembled WGS sequence"/>
</dbReference>
<dbReference type="EMBL" id="LJGZ01000103">
    <property type="protein sequence ID" value="OEV16267.1"/>
    <property type="molecule type" value="Genomic_DNA"/>
</dbReference>
<dbReference type="PROSITE" id="PS50949">
    <property type="entry name" value="HTH_GNTR"/>
    <property type="match status" value="1"/>
</dbReference>
<dbReference type="SUPFAM" id="SSF46785">
    <property type="entry name" value="Winged helix' DNA-binding domain"/>
    <property type="match status" value="1"/>
</dbReference>
<dbReference type="PATRIC" id="fig|518642.7.peg.2604"/>
<dbReference type="InterPro" id="IPR028978">
    <property type="entry name" value="Chorismate_lyase_/UTRA_dom_sf"/>
</dbReference>
<dbReference type="RefSeq" id="WP_070203808.1">
    <property type="nucleotide sequence ID" value="NZ_LJGZ01000103.1"/>
</dbReference>
<dbReference type="PANTHER" id="PTHR44846">
    <property type="entry name" value="MANNOSYL-D-GLYCERATE TRANSPORT/METABOLISM SYSTEM REPRESSOR MNGR-RELATED"/>
    <property type="match status" value="1"/>
</dbReference>
<organism evidence="5 6">
    <name type="scientific">Streptomyces nanshensis</name>
    <dbReference type="NCBI Taxonomy" id="518642"/>
    <lineage>
        <taxon>Bacteria</taxon>
        <taxon>Bacillati</taxon>
        <taxon>Actinomycetota</taxon>
        <taxon>Actinomycetes</taxon>
        <taxon>Kitasatosporales</taxon>
        <taxon>Streptomycetaceae</taxon>
        <taxon>Streptomyces</taxon>
    </lineage>
</organism>
<dbReference type="AlphaFoldDB" id="A0A1E7LJ86"/>
<reference evidence="5 6" key="1">
    <citation type="journal article" date="2016" name="Front. Microbiol.">
        <title>Comparative Genomics Analysis of Streptomyces Species Reveals Their Adaptation to the Marine Environment and Their Diversity at the Genomic Level.</title>
        <authorList>
            <person name="Tian X."/>
            <person name="Zhang Z."/>
            <person name="Yang T."/>
            <person name="Chen M."/>
            <person name="Li J."/>
            <person name="Chen F."/>
            <person name="Yang J."/>
            <person name="Li W."/>
            <person name="Zhang B."/>
            <person name="Zhang Z."/>
            <person name="Wu J."/>
            <person name="Zhang C."/>
            <person name="Long L."/>
            <person name="Xiao J."/>
        </authorList>
    </citation>
    <scope>NUCLEOTIDE SEQUENCE [LARGE SCALE GENOMIC DNA]</scope>
    <source>
        <strain evidence="5 6">SCSIO M10372</strain>
    </source>
</reference>
<dbReference type="Gene3D" id="3.40.1410.10">
    <property type="entry name" value="Chorismate lyase-like"/>
    <property type="match status" value="1"/>
</dbReference>
<dbReference type="GO" id="GO:0045892">
    <property type="term" value="P:negative regulation of DNA-templated transcription"/>
    <property type="evidence" value="ECO:0007669"/>
    <property type="project" value="TreeGrafter"/>
</dbReference>
<evidence type="ECO:0000313" key="5">
    <source>
        <dbReference type="EMBL" id="OEV16267.1"/>
    </source>
</evidence>
<dbReference type="InterPro" id="IPR036388">
    <property type="entry name" value="WH-like_DNA-bd_sf"/>
</dbReference>
<dbReference type="Gene3D" id="1.10.10.10">
    <property type="entry name" value="Winged helix-like DNA-binding domain superfamily/Winged helix DNA-binding domain"/>
    <property type="match status" value="1"/>
</dbReference>
<evidence type="ECO:0000256" key="2">
    <source>
        <dbReference type="ARBA" id="ARBA00023125"/>
    </source>
</evidence>
<comment type="caution">
    <text evidence="5">The sequence shown here is derived from an EMBL/GenBank/DDBJ whole genome shotgun (WGS) entry which is preliminary data.</text>
</comment>
<dbReference type="GO" id="GO:0003700">
    <property type="term" value="F:DNA-binding transcription factor activity"/>
    <property type="evidence" value="ECO:0007669"/>
    <property type="project" value="InterPro"/>
</dbReference>
<dbReference type="InterPro" id="IPR036390">
    <property type="entry name" value="WH_DNA-bd_sf"/>
</dbReference>
<dbReference type="InterPro" id="IPR050679">
    <property type="entry name" value="Bact_HTH_transcr_reg"/>
</dbReference>
<keyword evidence="6" id="KW-1185">Reference proteome</keyword>
<sequence>MAEAAYRRIAADIRRRIRAGEWTVNQPLPSRREMADYYRVHEQTVRLAYDLLRRSGVLDGERGRHVTVAHPPAVRTLTNADLPWPYSTETTDTRPRPATEELAARLGVRPGVMLHHETVECLDPGGHSAMIVSSWWRGRRRPHTRHVVEVGTAPLTAEQAHALGLLVDMTAFRLVRTRLDEDGAPVETADLVLPVDRWLIRLSSR</sequence>